<evidence type="ECO:0008006" key="3">
    <source>
        <dbReference type="Google" id="ProtNLM"/>
    </source>
</evidence>
<proteinExistence type="predicted"/>
<name>A0AAD5VRJ5_9AGAR</name>
<protein>
    <recommendedName>
        <fullName evidence="3">F-box protein</fullName>
    </recommendedName>
</protein>
<accession>A0AAD5VRJ5</accession>
<gene>
    <name evidence="1" type="ORF">NP233_g9194</name>
</gene>
<comment type="caution">
    <text evidence="1">The sequence shown here is derived from an EMBL/GenBank/DDBJ whole genome shotgun (WGS) entry which is preliminary data.</text>
</comment>
<evidence type="ECO:0000313" key="1">
    <source>
        <dbReference type="EMBL" id="KAJ3563048.1"/>
    </source>
</evidence>
<dbReference type="EMBL" id="JANIEX010000802">
    <property type="protein sequence ID" value="KAJ3563048.1"/>
    <property type="molecule type" value="Genomic_DNA"/>
</dbReference>
<keyword evidence="2" id="KW-1185">Reference proteome</keyword>
<dbReference type="AlphaFoldDB" id="A0AAD5VRJ5"/>
<sequence>MGSNLDLSGLSSISKLTLWGVLADNATLPWNSMTHIDLSQVQTNMAFGLLFSCPNLVQFRFENAIHSFEEFEPLDVENPVILPHLKVLCWENVGRECDTLLLLFLRAPALELFSWVDGDDIEEHEDHLLAAFCSRLPASLEAFTMISESPNGFPLIALPPDTRVKEIVCEHRTSNFTPAILASILAPLKPRKGPEGQPQLPFPRLDSLVIKTWSKGGRDIQLPMQTSMELVITMAARAAALGRIFTLDVEGLVLNWNSLLFRGPLYGGENLILRIGKDKITPTWYQALVPQLAGLFSLNELD</sequence>
<evidence type="ECO:0000313" key="2">
    <source>
        <dbReference type="Proteomes" id="UP001213000"/>
    </source>
</evidence>
<reference evidence="1" key="1">
    <citation type="submission" date="2022-07" db="EMBL/GenBank/DDBJ databases">
        <title>Genome Sequence of Leucocoprinus birnbaumii.</title>
        <authorList>
            <person name="Buettner E."/>
        </authorList>
    </citation>
    <scope>NUCLEOTIDE SEQUENCE</scope>
    <source>
        <strain evidence="1">VT141</strain>
    </source>
</reference>
<dbReference type="Proteomes" id="UP001213000">
    <property type="component" value="Unassembled WGS sequence"/>
</dbReference>
<organism evidence="1 2">
    <name type="scientific">Leucocoprinus birnbaumii</name>
    <dbReference type="NCBI Taxonomy" id="56174"/>
    <lineage>
        <taxon>Eukaryota</taxon>
        <taxon>Fungi</taxon>
        <taxon>Dikarya</taxon>
        <taxon>Basidiomycota</taxon>
        <taxon>Agaricomycotina</taxon>
        <taxon>Agaricomycetes</taxon>
        <taxon>Agaricomycetidae</taxon>
        <taxon>Agaricales</taxon>
        <taxon>Agaricineae</taxon>
        <taxon>Agaricaceae</taxon>
        <taxon>Leucocoprinus</taxon>
    </lineage>
</organism>